<evidence type="ECO:0000313" key="5">
    <source>
        <dbReference type="EMBL" id="CAI9765460.1"/>
    </source>
</evidence>
<keyword evidence="6" id="KW-1185">Reference proteome</keyword>
<organism evidence="5 6">
    <name type="scientific">Fraxinus pennsylvanica</name>
    <dbReference type="NCBI Taxonomy" id="56036"/>
    <lineage>
        <taxon>Eukaryota</taxon>
        <taxon>Viridiplantae</taxon>
        <taxon>Streptophyta</taxon>
        <taxon>Embryophyta</taxon>
        <taxon>Tracheophyta</taxon>
        <taxon>Spermatophyta</taxon>
        <taxon>Magnoliopsida</taxon>
        <taxon>eudicotyledons</taxon>
        <taxon>Gunneridae</taxon>
        <taxon>Pentapetalae</taxon>
        <taxon>asterids</taxon>
        <taxon>lamiids</taxon>
        <taxon>Lamiales</taxon>
        <taxon>Oleaceae</taxon>
        <taxon>Oleeae</taxon>
        <taxon>Fraxinus</taxon>
    </lineage>
</organism>
<dbReference type="InterPro" id="IPR008521">
    <property type="entry name" value="Mg_trans_NIPA"/>
</dbReference>
<dbReference type="EMBL" id="OU503042">
    <property type="protein sequence ID" value="CAI9765460.1"/>
    <property type="molecule type" value="Genomic_DNA"/>
</dbReference>
<dbReference type="Pfam" id="PF05653">
    <property type="entry name" value="Mg_trans_NIPA"/>
    <property type="match status" value="1"/>
</dbReference>
<dbReference type="AlphaFoldDB" id="A0AAD2DW61"/>
<comment type="subcellular location">
    <subcellularLocation>
        <location evidence="1">Membrane</location>
        <topology evidence="1">Multi-pass membrane protein</topology>
    </subcellularLocation>
</comment>
<dbReference type="Proteomes" id="UP000834106">
    <property type="component" value="Chromosome 7"/>
</dbReference>
<protein>
    <submittedName>
        <fullName evidence="5">Uncharacterized protein</fullName>
    </submittedName>
</protein>
<name>A0AAD2DW61_9LAMI</name>
<evidence type="ECO:0000256" key="4">
    <source>
        <dbReference type="ARBA" id="ARBA00023136"/>
    </source>
</evidence>
<reference evidence="5" key="1">
    <citation type="submission" date="2023-05" db="EMBL/GenBank/DDBJ databases">
        <authorList>
            <person name="Huff M."/>
        </authorList>
    </citation>
    <scope>NUCLEOTIDE SEQUENCE</scope>
</reference>
<evidence type="ECO:0000256" key="3">
    <source>
        <dbReference type="ARBA" id="ARBA00022989"/>
    </source>
</evidence>
<keyword evidence="2" id="KW-0812">Transmembrane</keyword>
<evidence type="ECO:0000313" key="6">
    <source>
        <dbReference type="Proteomes" id="UP000834106"/>
    </source>
</evidence>
<proteinExistence type="predicted"/>
<evidence type="ECO:0000256" key="2">
    <source>
        <dbReference type="ARBA" id="ARBA00022692"/>
    </source>
</evidence>
<dbReference type="GO" id="GO:0016020">
    <property type="term" value="C:membrane"/>
    <property type="evidence" value="ECO:0007669"/>
    <property type="project" value="UniProtKB-SubCell"/>
</dbReference>
<sequence>MGVFVLVSLSALENWKCQWVVSIKASGIAIKLTLEGINQIGYPQTWFFFSVAIICVIAQCPPGIVANALSLGCAVDYKFDRCAKVFILIRGDWEEGEAG</sequence>
<evidence type="ECO:0000256" key="1">
    <source>
        <dbReference type="ARBA" id="ARBA00004141"/>
    </source>
</evidence>
<dbReference type="GO" id="GO:0005769">
    <property type="term" value="C:early endosome"/>
    <property type="evidence" value="ECO:0007669"/>
    <property type="project" value="UniProtKB-SubCell"/>
</dbReference>
<dbReference type="GO" id="GO:0015095">
    <property type="term" value="F:magnesium ion transmembrane transporter activity"/>
    <property type="evidence" value="ECO:0007669"/>
    <property type="project" value="InterPro"/>
</dbReference>
<keyword evidence="4" id="KW-0472">Membrane</keyword>
<accession>A0AAD2DW61</accession>
<keyword evidence="3" id="KW-1133">Transmembrane helix</keyword>
<gene>
    <name evidence="5" type="ORF">FPE_LOCUS12890</name>
</gene>